<accession>A0A133V6B0</accession>
<feature type="binding site" evidence="11">
    <location>
        <position position="172"/>
    </location>
    <ligand>
        <name>ATP</name>
        <dbReference type="ChEBI" id="CHEBI:30616"/>
    </ligand>
</feature>
<feature type="site" description="Transition state stabilizer" evidence="12">
    <location>
        <position position="16"/>
    </location>
</feature>
<keyword evidence="8" id="KW-0414">Isoprene biosynthesis</keyword>
<comment type="similarity">
    <text evidence="1 10">Belongs to the isopentenyl phosphate kinase family.</text>
</comment>
<evidence type="ECO:0000256" key="1">
    <source>
        <dbReference type="ARBA" id="ARBA00010540"/>
    </source>
</evidence>
<dbReference type="GO" id="GO:0005829">
    <property type="term" value="C:cytosol"/>
    <property type="evidence" value="ECO:0007669"/>
    <property type="project" value="TreeGrafter"/>
</dbReference>
<gene>
    <name evidence="14" type="ORF">AKJ43_02710</name>
</gene>
<reference evidence="14 15" key="1">
    <citation type="journal article" date="2016" name="Sci. Rep.">
        <title>Metabolic traits of an uncultured archaeal lineage -MSBL1- from brine pools of the Red Sea.</title>
        <authorList>
            <person name="Mwirichia R."/>
            <person name="Alam I."/>
            <person name="Rashid M."/>
            <person name="Vinu M."/>
            <person name="Ba-Alawi W."/>
            <person name="Anthony Kamau A."/>
            <person name="Kamanda Ngugi D."/>
            <person name="Goker M."/>
            <person name="Klenk H.P."/>
            <person name="Bajic V."/>
            <person name="Stingl U."/>
        </authorList>
    </citation>
    <scope>NUCLEOTIDE SEQUENCE [LARGE SCALE GENOMIC DNA]</scope>
    <source>
        <strain evidence="14">SCGC-AAA261D19</strain>
    </source>
</reference>
<feature type="binding site" evidence="11">
    <location>
        <position position="220"/>
    </location>
    <ligand>
        <name>ATP</name>
        <dbReference type="ChEBI" id="CHEBI:30616"/>
    </ligand>
</feature>
<dbReference type="GO" id="GO:0016114">
    <property type="term" value="P:terpenoid biosynthetic process"/>
    <property type="evidence" value="ECO:0007669"/>
    <property type="project" value="TreeGrafter"/>
</dbReference>
<comment type="subunit">
    <text evidence="10">Homodimer.</text>
</comment>
<dbReference type="Pfam" id="PF00696">
    <property type="entry name" value="AA_kinase"/>
    <property type="match status" value="1"/>
</dbReference>
<dbReference type="InterPro" id="IPR024192">
    <property type="entry name" value="Fosfomycin_R_FomA-type"/>
</dbReference>
<dbReference type="PANTHER" id="PTHR43654">
    <property type="entry name" value="GLUTAMATE 5-KINASE"/>
    <property type="match status" value="1"/>
</dbReference>
<dbReference type="GO" id="GO:0016301">
    <property type="term" value="F:kinase activity"/>
    <property type="evidence" value="ECO:0007669"/>
    <property type="project" value="UniProtKB-KW"/>
</dbReference>
<feature type="domain" description="Aspartate/glutamate/uridylate kinase" evidence="13">
    <location>
        <begin position="4"/>
        <end position="238"/>
    </location>
</feature>
<sequence>MNPLIVKLGGSVITDKAKEFSMKRGEIERLAKELTSVDGPLVVVHGGGSFGHPLASEYEIDSGYKDDLQLMGFTLTHHAMQKLNFEVVDSLHGANLLAVSIQPSACTIVRNGRIISIELEPLRKLLDLGFVPVLHGDSVPDLDKGMSILSGDQLVVFLARELKADSVILGVDTDGVCTGDPKQGEKVELIPKITPKSWPRIADSLTPSPVFDVTGGMRRKVEELMKLPEIGIEAQIVNASKPKILEKAINGDKSLGTRIVEGS</sequence>
<feature type="binding site" evidence="11">
    <location>
        <begin position="7"/>
        <end position="11"/>
    </location>
    <ligand>
        <name>ATP</name>
        <dbReference type="ChEBI" id="CHEBI:30616"/>
    </ligand>
</feature>
<dbReference type="PATRIC" id="fig|1698273.3.peg.480"/>
<keyword evidence="5 10" id="KW-0547">Nucleotide-binding</keyword>
<feature type="binding site" evidence="11">
    <location>
        <position position="47"/>
    </location>
    <ligand>
        <name>substrate</name>
    </ligand>
</feature>
<evidence type="ECO:0000256" key="12">
    <source>
        <dbReference type="PIRSR" id="PIRSR016496-2"/>
    </source>
</evidence>
<name>A0A133V6B0_9EURY</name>
<dbReference type="GO" id="GO:0005524">
    <property type="term" value="F:ATP binding"/>
    <property type="evidence" value="ECO:0007669"/>
    <property type="project" value="UniProtKB-KW"/>
</dbReference>
<organism evidence="14 15">
    <name type="scientific">candidate division MSBL1 archaeon SCGC-AAA261D19</name>
    <dbReference type="NCBI Taxonomy" id="1698273"/>
    <lineage>
        <taxon>Archaea</taxon>
        <taxon>Methanobacteriati</taxon>
        <taxon>Methanobacteriota</taxon>
        <taxon>candidate division MSBL1</taxon>
    </lineage>
</organism>
<evidence type="ECO:0000256" key="4">
    <source>
        <dbReference type="ARBA" id="ARBA00022679"/>
    </source>
</evidence>
<comment type="catalytic activity">
    <reaction evidence="9 10">
        <text>isopentenyl phosphate + ATP = isopentenyl diphosphate + ADP</text>
        <dbReference type="Rhea" id="RHEA:33963"/>
        <dbReference type="ChEBI" id="CHEBI:30616"/>
        <dbReference type="ChEBI" id="CHEBI:65078"/>
        <dbReference type="ChEBI" id="CHEBI:128769"/>
        <dbReference type="ChEBI" id="CHEBI:456216"/>
        <dbReference type="EC" id="2.7.4.26"/>
    </reaction>
</comment>
<comment type="function">
    <text evidence="10">Catalyzes the formation of isopentenyl diphosphate (IPP), the building block of all isoprenoids.</text>
</comment>
<feature type="binding site" evidence="11">
    <location>
        <position position="216"/>
    </location>
    <ligand>
        <name>ATP</name>
        <dbReference type="ChEBI" id="CHEBI:30616"/>
    </ligand>
</feature>
<feature type="binding site" evidence="11">
    <location>
        <position position="48"/>
    </location>
    <ligand>
        <name>ATP</name>
        <dbReference type="ChEBI" id="CHEBI:30616"/>
    </ligand>
</feature>
<dbReference type="InterPro" id="IPR036393">
    <property type="entry name" value="AceGlu_kinase-like_sf"/>
</dbReference>
<feature type="binding site" evidence="11">
    <location>
        <position position="52"/>
    </location>
    <ligand>
        <name>substrate</name>
    </ligand>
</feature>
<dbReference type="EMBL" id="LHXX01000030">
    <property type="protein sequence ID" value="KXB01981.1"/>
    <property type="molecule type" value="Genomic_DNA"/>
</dbReference>
<evidence type="ECO:0000256" key="6">
    <source>
        <dbReference type="ARBA" id="ARBA00022777"/>
    </source>
</evidence>
<evidence type="ECO:0000256" key="2">
    <source>
        <dbReference type="ARBA" id="ARBA00012908"/>
    </source>
</evidence>
<dbReference type="Gene3D" id="3.40.1160.10">
    <property type="entry name" value="Acetylglutamate kinase-like"/>
    <property type="match status" value="1"/>
</dbReference>
<comment type="caution">
    <text evidence="14">The sequence shown here is derived from an EMBL/GenBank/DDBJ whole genome shotgun (WGS) entry which is preliminary data.</text>
</comment>
<dbReference type="AlphaFoldDB" id="A0A133V6B0"/>
<dbReference type="Proteomes" id="UP000070400">
    <property type="component" value="Unassembled WGS sequence"/>
</dbReference>
<dbReference type="GO" id="GO:0102043">
    <property type="term" value="F:isopentenyl phosphate kinase activity"/>
    <property type="evidence" value="ECO:0007669"/>
    <property type="project" value="UniProtKB-EC"/>
</dbReference>
<dbReference type="SUPFAM" id="SSF53633">
    <property type="entry name" value="Carbamate kinase-like"/>
    <property type="match status" value="1"/>
</dbReference>
<evidence type="ECO:0000256" key="10">
    <source>
        <dbReference type="PIRNR" id="PIRNR016496"/>
    </source>
</evidence>
<evidence type="ECO:0000256" key="3">
    <source>
        <dbReference type="ARBA" id="ARBA00017267"/>
    </source>
</evidence>
<evidence type="ECO:0000256" key="9">
    <source>
        <dbReference type="ARBA" id="ARBA00049063"/>
    </source>
</evidence>
<evidence type="ECO:0000259" key="13">
    <source>
        <dbReference type="Pfam" id="PF00696"/>
    </source>
</evidence>
<evidence type="ECO:0000256" key="5">
    <source>
        <dbReference type="ARBA" id="ARBA00022741"/>
    </source>
</evidence>
<keyword evidence="6 10" id="KW-0418">Kinase</keyword>
<keyword evidence="7 10" id="KW-0067">ATP-binding</keyword>
<evidence type="ECO:0000256" key="8">
    <source>
        <dbReference type="ARBA" id="ARBA00023229"/>
    </source>
</evidence>
<dbReference type="PIRSF" id="PIRSF016496">
    <property type="entry name" value="Kin_FomA"/>
    <property type="match status" value="1"/>
</dbReference>
<dbReference type="InterPro" id="IPR001057">
    <property type="entry name" value="Glu/AcGlu_kinase"/>
</dbReference>
<proteinExistence type="inferred from homology"/>
<dbReference type="PANTHER" id="PTHR43654:SF1">
    <property type="entry name" value="ISOPENTENYL PHOSPHATE KINASE"/>
    <property type="match status" value="1"/>
</dbReference>
<evidence type="ECO:0000256" key="11">
    <source>
        <dbReference type="PIRSR" id="PIRSR016496-1"/>
    </source>
</evidence>
<evidence type="ECO:0000313" key="15">
    <source>
        <dbReference type="Proteomes" id="UP000070400"/>
    </source>
</evidence>
<evidence type="ECO:0000313" key="14">
    <source>
        <dbReference type="EMBL" id="KXB01981.1"/>
    </source>
</evidence>
<dbReference type="NCBIfam" id="NF040647">
    <property type="entry name" value="IPPK_Arch"/>
    <property type="match status" value="1"/>
</dbReference>
<dbReference type="CDD" id="cd04241">
    <property type="entry name" value="AAK_FomA-like"/>
    <property type="match status" value="1"/>
</dbReference>
<dbReference type="PRINTS" id="PR00474">
    <property type="entry name" value="GLU5KINASE"/>
</dbReference>
<dbReference type="InterPro" id="IPR001048">
    <property type="entry name" value="Asp/Glu/Uridylate_kinase"/>
</dbReference>
<evidence type="ECO:0000256" key="7">
    <source>
        <dbReference type="ARBA" id="ARBA00022840"/>
    </source>
</evidence>
<keyword evidence="4 10" id="KW-0808">Transferase</keyword>
<protein>
    <recommendedName>
        <fullName evidence="3 10">Isopentenyl phosphate kinase</fullName>
        <shortName evidence="10">IPK</shortName>
        <ecNumber evidence="2 10">2.7.4.26</ecNumber>
    </recommendedName>
</protein>
<dbReference type="EC" id="2.7.4.26" evidence="2 10"/>
<feature type="binding site" evidence="11">
    <location>
        <position position="151"/>
    </location>
    <ligand>
        <name>substrate</name>
    </ligand>
</feature>
<keyword evidence="15" id="KW-1185">Reference proteome</keyword>